<dbReference type="OrthoDB" id="3728778at2"/>
<keyword evidence="3" id="KW-1185">Reference proteome</keyword>
<dbReference type="Pfam" id="PF18859">
    <property type="entry name" value="acVLRF1"/>
    <property type="match status" value="1"/>
</dbReference>
<evidence type="ECO:0000313" key="3">
    <source>
        <dbReference type="Proteomes" id="UP000280861"/>
    </source>
</evidence>
<organism evidence="2 3">
    <name type="scientific">Arthrobacter ulcerisalmonis</name>
    <dbReference type="NCBI Taxonomy" id="2483813"/>
    <lineage>
        <taxon>Bacteria</taxon>
        <taxon>Bacillati</taxon>
        <taxon>Actinomycetota</taxon>
        <taxon>Actinomycetes</taxon>
        <taxon>Micrococcales</taxon>
        <taxon>Micrococcaceae</taxon>
        <taxon>Arthrobacter</taxon>
    </lineage>
</organism>
<evidence type="ECO:0000259" key="1">
    <source>
        <dbReference type="Pfam" id="PF18859"/>
    </source>
</evidence>
<feature type="domain" description="Actinobacteria/chloroflexi VLRF1 release factor" evidence="1">
    <location>
        <begin position="88"/>
        <end position="205"/>
    </location>
</feature>
<protein>
    <recommendedName>
        <fullName evidence="1">Actinobacteria/chloroflexi VLRF1 release factor domain-containing protein</fullName>
    </recommendedName>
</protein>
<gene>
    <name evidence="2" type="ORF">PSET11_02666</name>
</gene>
<dbReference type="NCBIfam" id="NF041024">
    <property type="entry name" value="acVLRF1_NCBI"/>
    <property type="match status" value="1"/>
</dbReference>
<name>A0A3P5XL36_9MICC</name>
<dbReference type="Proteomes" id="UP000280861">
    <property type="component" value="Unassembled WGS sequence"/>
</dbReference>
<dbReference type="EMBL" id="UXAU01000038">
    <property type="protein sequence ID" value="VDC30940.1"/>
    <property type="molecule type" value="Genomic_DNA"/>
</dbReference>
<accession>A0A3P5XL36</accession>
<sequence length="214" mass="22623">MPAAPPREPDRQPGTRWVAVSGERLAGWVERFGASHGGAELDDADGGLRLVAHDGTTALLQPPWPVDGRPGRGPDAVARLASLAIQPRRTGLLLIRRGGYGVAVTGAGQVLASKVGGKSSRSRGRGDSSDSMLADAVEQARAVFARENFEYLVPGGDRLLADAALARPVLAKYSGYPRLAYLDVPDPRAEVLKRAAQDVCAVRIQVTDAPSRQD</sequence>
<dbReference type="RefSeq" id="WP_124092776.1">
    <property type="nucleotide sequence ID" value="NZ_CBCRYA010000001.1"/>
</dbReference>
<dbReference type="AlphaFoldDB" id="A0A3P5XL36"/>
<evidence type="ECO:0000313" key="2">
    <source>
        <dbReference type="EMBL" id="VDC30940.1"/>
    </source>
</evidence>
<proteinExistence type="predicted"/>
<reference evidence="2 3" key="1">
    <citation type="submission" date="2018-11" db="EMBL/GenBank/DDBJ databases">
        <authorList>
            <person name="Criscuolo A."/>
        </authorList>
    </citation>
    <scope>NUCLEOTIDE SEQUENCE [LARGE SCALE GENOMIC DNA]</scope>
    <source>
        <strain evidence="2">AT11b</strain>
    </source>
</reference>
<dbReference type="InterPro" id="IPR040783">
    <property type="entry name" value="VLRF1"/>
</dbReference>